<evidence type="ECO:0000313" key="10">
    <source>
        <dbReference type="Proteomes" id="UP000250369"/>
    </source>
</evidence>
<dbReference type="PANTHER" id="PTHR43744">
    <property type="entry name" value="ABC TRANSPORTER PERMEASE PROTEIN MG189-RELATED-RELATED"/>
    <property type="match status" value="1"/>
</dbReference>
<dbReference type="AlphaFoldDB" id="A0A329MDC1"/>
<dbReference type="CDD" id="cd06261">
    <property type="entry name" value="TM_PBP2"/>
    <property type="match status" value="1"/>
</dbReference>
<dbReference type="InterPro" id="IPR000515">
    <property type="entry name" value="MetI-like"/>
</dbReference>
<dbReference type="Pfam" id="PF00528">
    <property type="entry name" value="BPD_transp_1"/>
    <property type="match status" value="1"/>
</dbReference>
<accession>A0A329MDC1</accession>
<evidence type="ECO:0000256" key="1">
    <source>
        <dbReference type="ARBA" id="ARBA00004651"/>
    </source>
</evidence>
<dbReference type="GO" id="GO:0005886">
    <property type="term" value="C:plasma membrane"/>
    <property type="evidence" value="ECO:0007669"/>
    <property type="project" value="UniProtKB-SubCell"/>
</dbReference>
<feature type="transmembrane region" description="Helical" evidence="7">
    <location>
        <begin position="180"/>
        <end position="201"/>
    </location>
</feature>
<feature type="transmembrane region" description="Helical" evidence="7">
    <location>
        <begin position="107"/>
        <end position="127"/>
    </location>
</feature>
<name>A0A329MDC1_9BACL</name>
<feature type="transmembrane region" description="Helical" evidence="7">
    <location>
        <begin position="7"/>
        <end position="31"/>
    </location>
</feature>
<dbReference type="Proteomes" id="UP000250369">
    <property type="component" value="Unassembled WGS sequence"/>
</dbReference>
<organism evidence="9 10">
    <name type="scientific">Paenibacillus contaminans</name>
    <dbReference type="NCBI Taxonomy" id="450362"/>
    <lineage>
        <taxon>Bacteria</taxon>
        <taxon>Bacillati</taxon>
        <taxon>Bacillota</taxon>
        <taxon>Bacilli</taxon>
        <taxon>Bacillales</taxon>
        <taxon>Paenibacillaceae</taxon>
        <taxon>Paenibacillus</taxon>
    </lineage>
</organism>
<keyword evidence="2 7" id="KW-0813">Transport</keyword>
<dbReference type="PROSITE" id="PS50928">
    <property type="entry name" value="ABC_TM1"/>
    <property type="match status" value="1"/>
</dbReference>
<keyword evidence="6 7" id="KW-0472">Membrane</keyword>
<dbReference type="PANTHER" id="PTHR43744:SF9">
    <property type="entry name" value="POLYGALACTURONAN_RHAMNOGALACTURONAN TRANSPORT SYSTEM PERMEASE PROTEIN YTCP"/>
    <property type="match status" value="1"/>
</dbReference>
<dbReference type="GO" id="GO:0055085">
    <property type="term" value="P:transmembrane transport"/>
    <property type="evidence" value="ECO:0007669"/>
    <property type="project" value="InterPro"/>
</dbReference>
<feature type="transmembrane region" description="Helical" evidence="7">
    <location>
        <begin position="67"/>
        <end position="95"/>
    </location>
</feature>
<evidence type="ECO:0000256" key="7">
    <source>
        <dbReference type="RuleBase" id="RU363032"/>
    </source>
</evidence>
<protein>
    <submittedName>
        <fullName evidence="9">Carbohydrate ABC transporter permease</fullName>
    </submittedName>
</protein>
<gene>
    <name evidence="9" type="ORF">DQG23_27835</name>
</gene>
<proteinExistence type="inferred from homology"/>
<keyword evidence="3" id="KW-1003">Cell membrane</keyword>
<evidence type="ECO:0000256" key="6">
    <source>
        <dbReference type="ARBA" id="ARBA00023136"/>
    </source>
</evidence>
<keyword evidence="5 7" id="KW-1133">Transmembrane helix</keyword>
<feature type="transmembrane region" description="Helical" evidence="7">
    <location>
        <begin position="139"/>
        <end position="159"/>
    </location>
</feature>
<evidence type="ECO:0000256" key="4">
    <source>
        <dbReference type="ARBA" id="ARBA00022692"/>
    </source>
</evidence>
<dbReference type="SUPFAM" id="SSF161098">
    <property type="entry name" value="MetI-like"/>
    <property type="match status" value="1"/>
</dbReference>
<dbReference type="EMBL" id="QMFB01000020">
    <property type="protein sequence ID" value="RAV16653.1"/>
    <property type="molecule type" value="Genomic_DNA"/>
</dbReference>
<feature type="domain" description="ABC transmembrane type-1" evidence="8">
    <location>
        <begin position="72"/>
        <end position="277"/>
    </location>
</feature>
<feature type="transmembrane region" description="Helical" evidence="7">
    <location>
        <begin position="260"/>
        <end position="277"/>
    </location>
</feature>
<sequence>MKRRVDWFNLINVTLLSLMSLLFIIPFVFLINQSFMSNEGILKYGYTLFPREIAFYSYKYLLVDNVFIYKGLAISVLVTLAGTFFCLLFTCTLAYGLSKKYLPYRGILTVAVLVTMFFSGGLIPSYLLVTNIGLRDSLWALILPGLISPWYMFLMRNFFMDIPQEVEESAQMDGANEIGILIKIIIPMSLPSMATIGLFYAVGHWNSWFSAAIFINTQDKWPLQLILRGMLANLDLAALGKNPAMASEWMKNMPKEGVKAAATLLIALPIVCVYPFIQKYFVKGMMVGSVKG</sequence>
<evidence type="ECO:0000256" key="5">
    <source>
        <dbReference type="ARBA" id="ARBA00022989"/>
    </source>
</evidence>
<keyword evidence="4 7" id="KW-0812">Transmembrane</keyword>
<evidence type="ECO:0000313" key="9">
    <source>
        <dbReference type="EMBL" id="RAV16653.1"/>
    </source>
</evidence>
<dbReference type="Gene3D" id="1.10.3720.10">
    <property type="entry name" value="MetI-like"/>
    <property type="match status" value="1"/>
</dbReference>
<comment type="similarity">
    <text evidence="7">Belongs to the binding-protein-dependent transport system permease family.</text>
</comment>
<comment type="subcellular location">
    <subcellularLocation>
        <location evidence="1 7">Cell membrane</location>
        <topology evidence="1 7">Multi-pass membrane protein</topology>
    </subcellularLocation>
</comment>
<reference evidence="9 10" key="1">
    <citation type="journal article" date="2009" name="Int. J. Syst. Evol. Microbiol.">
        <title>Paenibacillus contaminans sp. nov., isolated from a contaminated laboratory plate.</title>
        <authorList>
            <person name="Chou J.H."/>
            <person name="Lee J.H."/>
            <person name="Lin M.C."/>
            <person name="Chang P.S."/>
            <person name="Arun A.B."/>
            <person name="Young C.C."/>
            <person name="Chen W.M."/>
        </authorList>
    </citation>
    <scope>NUCLEOTIDE SEQUENCE [LARGE SCALE GENOMIC DNA]</scope>
    <source>
        <strain evidence="9 10">CKOBP-6</strain>
    </source>
</reference>
<keyword evidence="10" id="KW-1185">Reference proteome</keyword>
<evidence type="ECO:0000256" key="2">
    <source>
        <dbReference type="ARBA" id="ARBA00022448"/>
    </source>
</evidence>
<dbReference type="InterPro" id="IPR035906">
    <property type="entry name" value="MetI-like_sf"/>
</dbReference>
<dbReference type="RefSeq" id="WP_113034313.1">
    <property type="nucleotide sequence ID" value="NZ_QMFB01000020.1"/>
</dbReference>
<comment type="caution">
    <text evidence="9">The sequence shown here is derived from an EMBL/GenBank/DDBJ whole genome shotgun (WGS) entry which is preliminary data.</text>
</comment>
<dbReference type="OrthoDB" id="2573608at2"/>
<evidence type="ECO:0000256" key="3">
    <source>
        <dbReference type="ARBA" id="ARBA00022475"/>
    </source>
</evidence>
<evidence type="ECO:0000259" key="8">
    <source>
        <dbReference type="PROSITE" id="PS50928"/>
    </source>
</evidence>